<dbReference type="InterPro" id="IPR039426">
    <property type="entry name" value="TonB-dep_rcpt-like"/>
</dbReference>
<feature type="domain" description="TonB-dependent receptor-like beta-barrel" evidence="11">
    <location>
        <begin position="390"/>
        <end position="830"/>
    </location>
</feature>
<keyword evidence="6 8" id="KW-0472">Membrane</keyword>
<feature type="signal peptide" evidence="10">
    <location>
        <begin position="1"/>
        <end position="19"/>
    </location>
</feature>
<feature type="domain" description="TonB-dependent receptor plug" evidence="12">
    <location>
        <begin position="114"/>
        <end position="220"/>
    </location>
</feature>
<evidence type="ECO:0000256" key="7">
    <source>
        <dbReference type="ARBA" id="ARBA00023237"/>
    </source>
</evidence>
<dbReference type="Proteomes" id="UP000290545">
    <property type="component" value="Unassembled WGS sequence"/>
</dbReference>
<evidence type="ECO:0000256" key="3">
    <source>
        <dbReference type="ARBA" id="ARBA00022452"/>
    </source>
</evidence>
<feature type="chain" id="PRO_5020557368" evidence="10">
    <location>
        <begin position="20"/>
        <end position="1063"/>
    </location>
</feature>
<dbReference type="FunFam" id="2.170.130.10:FF:000008">
    <property type="entry name" value="SusC/RagA family TonB-linked outer membrane protein"/>
    <property type="match status" value="1"/>
</dbReference>
<dbReference type="InterPro" id="IPR036942">
    <property type="entry name" value="Beta-barrel_TonB_sf"/>
</dbReference>
<keyword evidence="10" id="KW-0732">Signal</keyword>
<comment type="caution">
    <text evidence="13">The sequence shown here is derived from an EMBL/GenBank/DDBJ whole genome shotgun (WGS) entry which is preliminary data.</text>
</comment>
<keyword evidence="14" id="KW-1185">Reference proteome</keyword>
<dbReference type="Pfam" id="PF00593">
    <property type="entry name" value="TonB_dep_Rec_b-barrel"/>
    <property type="match status" value="1"/>
</dbReference>
<dbReference type="InterPro" id="IPR023996">
    <property type="entry name" value="TonB-dep_OMP_SusC/RagA"/>
</dbReference>
<dbReference type="EMBL" id="SDHZ01000001">
    <property type="protein sequence ID" value="RXK87268.1"/>
    <property type="molecule type" value="Genomic_DNA"/>
</dbReference>
<dbReference type="Pfam" id="PF07715">
    <property type="entry name" value="Plug"/>
    <property type="match status" value="1"/>
</dbReference>
<keyword evidence="13" id="KW-0675">Receptor</keyword>
<dbReference type="InterPro" id="IPR037066">
    <property type="entry name" value="Plug_dom_sf"/>
</dbReference>
<proteinExistence type="inferred from homology"/>
<reference evidence="13 14" key="1">
    <citation type="submission" date="2019-01" db="EMBL/GenBank/DDBJ databases">
        <title>Filimonas sp. strain TTM-71.</title>
        <authorList>
            <person name="Chen W.-M."/>
        </authorList>
    </citation>
    <scope>NUCLEOTIDE SEQUENCE [LARGE SCALE GENOMIC DNA]</scope>
    <source>
        <strain evidence="13 14">TTM-71</strain>
    </source>
</reference>
<keyword evidence="3 8" id="KW-1134">Transmembrane beta strand</keyword>
<evidence type="ECO:0000256" key="10">
    <source>
        <dbReference type="SAM" id="SignalP"/>
    </source>
</evidence>
<accession>A0A4Q1DE60</accession>
<dbReference type="Gene3D" id="2.60.40.1120">
    <property type="entry name" value="Carboxypeptidase-like, regulatory domain"/>
    <property type="match status" value="1"/>
</dbReference>
<comment type="subcellular location">
    <subcellularLocation>
        <location evidence="1 8">Cell outer membrane</location>
        <topology evidence="1 8">Multi-pass membrane protein</topology>
    </subcellularLocation>
</comment>
<dbReference type="GO" id="GO:0009279">
    <property type="term" value="C:cell outer membrane"/>
    <property type="evidence" value="ECO:0007669"/>
    <property type="project" value="UniProtKB-SubCell"/>
</dbReference>
<name>A0A4Q1DE60_9BACT</name>
<dbReference type="AlphaFoldDB" id="A0A4Q1DE60"/>
<evidence type="ECO:0000313" key="13">
    <source>
        <dbReference type="EMBL" id="RXK87268.1"/>
    </source>
</evidence>
<dbReference type="SUPFAM" id="SSF49464">
    <property type="entry name" value="Carboxypeptidase regulatory domain-like"/>
    <property type="match status" value="1"/>
</dbReference>
<keyword evidence="7 8" id="KW-0998">Cell outer membrane</keyword>
<dbReference type="PROSITE" id="PS52016">
    <property type="entry name" value="TONB_DEPENDENT_REC_3"/>
    <property type="match status" value="1"/>
</dbReference>
<comment type="similarity">
    <text evidence="8 9">Belongs to the TonB-dependent receptor family.</text>
</comment>
<evidence type="ECO:0000259" key="11">
    <source>
        <dbReference type="Pfam" id="PF00593"/>
    </source>
</evidence>
<evidence type="ECO:0000256" key="5">
    <source>
        <dbReference type="ARBA" id="ARBA00023077"/>
    </source>
</evidence>
<protein>
    <submittedName>
        <fullName evidence="13">TonB-dependent receptor</fullName>
    </submittedName>
</protein>
<dbReference type="RefSeq" id="WP_129003018.1">
    <property type="nucleotide sequence ID" value="NZ_SDHZ01000001.1"/>
</dbReference>
<dbReference type="NCBIfam" id="TIGR04056">
    <property type="entry name" value="OMP_RagA_SusC"/>
    <property type="match status" value="1"/>
</dbReference>
<dbReference type="InterPro" id="IPR023997">
    <property type="entry name" value="TonB-dep_OMP_SusC/RagA_CS"/>
</dbReference>
<dbReference type="NCBIfam" id="TIGR04057">
    <property type="entry name" value="SusC_RagA_signa"/>
    <property type="match status" value="1"/>
</dbReference>
<keyword evidence="4 8" id="KW-0812">Transmembrane</keyword>
<evidence type="ECO:0000256" key="1">
    <source>
        <dbReference type="ARBA" id="ARBA00004571"/>
    </source>
</evidence>
<dbReference type="InterPro" id="IPR008969">
    <property type="entry name" value="CarboxyPept-like_regulatory"/>
</dbReference>
<evidence type="ECO:0000256" key="6">
    <source>
        <dbReference type="ARBA" id="ARBA00023136"/>
    </source>
</evidence>
<keyword evidence="2 8" id="KW-0813">Transport</keyword>
<evidence type="ECO:0000256" key="9">
    <source>
        <dbReference type="RuleBase" id="RU003357"/>
    </source>
</evidence>
<evidence type="ECO:0000313" key="14">
    <source>
        <dbReference type="Proteomes" id="UP000290545"/>
    </source>
</evidence>
<gene>
    <name evidence="13" type="ORF">ESB13_10940</name>
</gene>
<dbReference type="InterPro" id="IPR012910">
    <property type="entry name" value="Plug_dom"/>
</dbReference>
<evidence type="ECO:0000256" key="4">
    <source>
        <dbReference type="ARBA" id="ARBA00022692"/>
    </source>
</evidence>
<evidence type="ECO:0000256" key="2">
    <source>
        <dbReference type="ARBA" id="ARBA00022448"/>
    </source>
</evidence>
<dbReference type="Gene3D" id="2.40.170.20">
    <property type="entry name" value="TonB-dependent receptor, beta-barrel domain"/>
    <property type="match status" value="1"/>
</dbReference>
<dbReference type="Pfam" id="PF13715">
    <property type="entry name" value="CarbopepD_reg_2"/>
    <property type="match status" value="1"/>
</dbReference>
<dbReference type="SUPFAM" id="SSF56935">
    <property type="entry name" value="Porins"/>
    <property type="match status" value="1"/>
</dbReference>
<evidence type="ECO:0000256" key="8">
    <source>
        <dbReference type="PROSITE-ProRule" id="PRU01360"/>
    </source>
</evidence>
<dbReference type="Gene3D" id="2.170.130.10">
    <property type="entry name" value="TonB-dependent receptor, plug domain"/>
    <property type="match status" value="1"/>
</dbReference>
<dbReference type="InterPro" id="IPR000531">
    <property type="entry name" value="Beta-barrel_TonB"/>
</dbReference>
<sequence length="1063" mass="118129">MKKMMLLGAWLLYALALFAQSRSIKGKVTDENGAPLSGVSIVLKETKAGVQTDEKGVFNLKTGKTGDVTLVISYTGYKVMNVTTDGKTDVNVKLERDQNDLDNVVVIGYGTSKRKDLTGAIASMSSKELMKVPVANASEALTGRLAGVQVTATEGSPDAELKIRVRGGGSITGDNSPLLIVDGFPVTSIADIAPADIESMDVLKDASSTAIYGSRGANGVIIITTKSGKSGKFTVNYNVYGGYRKLAKKLDVLSPYDYAKWQYERALLDNKLSDQYTKYLGNWQDIDLYKEVTPNDWQDQVFGRIGNTFNQNLSMNGGTEKLRYTVSYTHIKDKAIMQMSGFQRDNVNLKLNNRPNNKISIDLAVRYSTTKVDGGGTNEQNEKSSADSRLKYAMIYPTFPVGGLTDADELDDAFNMYHPLVALSDNDRTQRRANINLNGAVSWKITPELQIRTEVGLDDIRTQDDRFYGTTTYYVRNVPTALNQGLPAIELVKSQRQSIRNTNTVSYDFKNILKSKHHLNVLGGQEYIATKQEALTTSVHGFPKTFTFDNALKLSAQGKANSVQNYLYPDDRLFSFFGRANYDFDSKYLVGVTFRADGSSKFSDGHKWGYFPSVAAAWRISSEKFFEKASDWVDDLKLRVSYGTAGNNNIPSGQMVQTFDVNTTTWVNGYNSYWAPSKTMANPDLKWETTVTRNVGLDFTLKGKKLNGTIDFYQNNTKDLLILFPISGVGYDNQYRNMGETRNRGLELTLNWSAIDKKNFGLNFSGNIGFNKNKILSLGQMQNFGAESGWASTEVGTDYWISTGGSVGQMYGYKLDGTGRYEVSDFTGYNSTTGKWILKDGVADASAIVGTVRPGTMKLMNMTKDDNIINTSDKTIIGNANPTHTGGFTINTRVYNFDLSAMFNWSYGNKIYNANKIEYTSTSKYYGRNMITTMAEGSRWTNLLSDGTLSNDPAQLEQMNANTTLWSPYMSRYVFTDWAVEDGSFLRLGTLTVGYNLPAALIRKVKIQNCRFYMTGYNIFCITNYTGFDPEVSTRRKTALTPGVDYSAYPRSRMVVFGLNLSF</sequence>
<dbReference type="OrthoDB" id="9768177at2"/>
<keyword evidence="5 9" id="KW-0798">TonB box</keyword>
<organism evidence="13 14">
    <name type="scientific">Filimonas effusa</name>
    <dbReference type="NCBI Taxonomy" id="2508721"/>
    <lineage>
        <taxon>Bacteria</taxon>
        <taxon>Pseudomonadati</taxon>
        <taxon>Bacteroidota</taxon>
        <taxon>Chitinophagia</taxon>
        <taxon>Chitinophagales</taxon>
        <taxon>Chitinophagaceae</taxon>
        <taxon>Filimonas</taxon>
    </lineage>
</organism>
<evidence type="ECO:0000259" key="12">
    <source>
        <dbReference type="Pfam" id="PF07715"/>
    </source>
</evidence>